<dbReference type="Proteomes" id="UP001207742">
    <property type="component" value="Unassembled WGS sequence"/>
</dbReference>
<accession>A0ABT3IJJ8</accession>
<keyword evidence="2" id="KW-1185">Reference proteome</keyword>
<reference evidence="1 2" key="1">
    <citation type="submission" date="2022-10" db="EMBL/GenBank/DDBJ databases">
        <title>Chitinophaga nivalis PC15 sp. nov., isolated from Pyeongchang county, South Korea.</title>
        <authorList>
            <person name="Trinh H.N."/>
        </authorList>
    </citation>
    <scope>NUCLEOTIDE SEQUENCE [LARGE SCALE GENOMIC DNA]</scope>
    <source>
        <strain evidence="1 2">PC14</strain>
    </source>
</reference>
<name>A0ABT3IJJ8_9BACT</name>
<organism evidence="1 2">
    <name type="scientific">Chitinophaga nivalis</name>
    <dbReference type="NCBI Taxonomy" id="2991709"/>
    <lineage>
        <taxon>Bacteria</taxon>
        <taxon>Pseudomonadati</taxon>
        <taxon>Bacteroidota</taxon>
        <taxon>Chitinophagia</taxon>
        <taxon>Chitinophagales</taxon>
        <taxon>Chitinophagaceae</taxon>
        <taxon>Chitinophaga</taxon>
    </lineage>
</organism>
<evidence type="ECO:0000313" key="2">
    <source>
        <dbReference type="Proteomes" id="UP001207742"/>
    </source>
</evidence>
<dbReference type="RefSeq" id="WP_264729652.1">
    <property type="nucleotide sequence ID" value="NZ_JAPDNR010000001.1"/>
</dbReference>
<proteinExistence type="predicted"/>
<protein>
    <submittedName>
        <fullName evidence="1">Uncharacterized protein</fullName>
    </submittedName>
</protein>
<gene>
    <name evidence="1" type="ORF">OL497_09535</name>
</gene>
<dbReference type="EMBL" id="JAPDNS010000001">
    <property type="protein sequence ID" value="MCW3484133.1"/>
    <property type="molecule type" value="Genomic_DNA"/>
</dbReference>
<sequence>MAKYYMIQYARVAACLMHRHEDKNSWNLPDNRLPARKWIHARYALPGRYWGCLMLAATPLLKSSGAMSANVNAVQTRVRNADTDE</sequence>
<evidence type="ECO:0000313" key="1">
    <source>
        <dbReference type="EMBL" id="MCW3484133.1"/>
    </source>
</evidence>
<comment type="caution">
    <text evidence="1">The sequence shown here is derived from an EMBL/GenBank/DDBJ whole genome shotgun (WGS) entry which is preliminary data.</text>
</comment>